<dbReference type="EMBL" id="JAKOGI010000462">
    <property type="protein sequence ID" value="KAJ8434641.1"/>
    <property type="molecule type" value="Genomic_DNA"/>
</dbReference>
<accession>A0A9Q1QAV1</accession>
<organism evidence="1 2">
    <name type="scientific">Carnegiea gigantea</name>
    <dbReference type="NCBI Taxonomy" id="171969"/>
    <lineage>
        <taxon>Eukaryota</taxon>
        <taxon>Viridiplantae</taxon>
        <taxon>Streptophyta</taxon>
        <taxon>Embryophyta</taxon>
        <taxon>Tracheophyta</taxon>
        <taxon>Spermatophyta</taxon>
        <taxon>Magnoliopsida</taxon>
        <taxon>eudicotyledons</taxon>
        <taxon>Gunneridae</taxon>
        <taxon>Pentapetalae</taxon>
        <taxon>Caryophyllales</taxon>
        <taxon>Cactineae</taxon>
        <taxon>Cactaceae</taxon>
        <taxon>Cactoideae</taxon>
        <taxon>Echinocereeae</taxon>
        <taxon>Carnegiea</taxon>
    </lineage>
</organism>
<name>A0A9Q1QAV1_9CARY</name>
<comment type="caution">
    <text evidence="1">The sequence shown here is derived from an EMBL/GenBank/DDBJ whole genome shotgun (WGS) entry which is preliminary data.</text>
</comment>
<reference evidence="1" key="1">
    <citation type="submission" date="2022-04" db="EMBL/GenBank/DDBJ databases">
        <title>Carnegiea gigantea Genome sequencing and assembly v2.</title>
        <authorList>
            <person name="Copetti D."/>
            <person name="Sanderson M.J."/>
            <person name="Burquez A."/>
            <person name="Wojciechowski M.F."/>
        </authorList>
    </citation>
    <scope>NUCLEOTIDE SEQUENCE</scope>
    <source>
        <strain evidence="1">SGP5-SGP5p</strain>
        <tissue evidence="1">Aerial part</tissue>
    </source>
</reference>
<evidence type="ECO:0000313" key="2">
    <source>
        <dbReference type="Proteomes" id="UP001153076"/>
    </source>
</evidence>
<protein>
    <submittedName>
        <fullName evidence="1">Uncharacterized protein</fullName>
    </submittedName>
</protein>
<sequence length="251" mass="28827">MLFDFVHFCSFLFDFEGWALVVFRFRPKGVHNVVTGGREIEDTKFEPRKCGLTSGLKSLRKREQNPNLKPFAKIAPDMERVVGKNANRFIRKCSKWVKAEWNLPTEADGINVAHALELQCKLLFRGWRYRLKEEHFTGKTIIQAISNKPLEHISEKNWANKSRQKIKPVNGAKSTARIYHDEEGADNLSLKEAYLLVMKQNPGYHRGLGPDPQLPRKEAALQGQVGELQTTNSKLKAKIERMKSKAIERDN</sequence>
<dbReference type="Proteomes" id="UP001153076">
    <property type="component" value="Unassembled WGS sequence"/>
</dbReference>
<gene>
    <name evidence="1" type="ORF">Cgig2_032919</name>
</gene>
<dbReference type="AlphaFoldDB" id="A0A9Q1QAV1"/>
<keyword evidence="2" id="KW-1185">Reference proteome</keyword>
<evidence type="ECO:0000313" key="1">
    <source>
        <dbReference type="EMBL" id="KAJ8434641.1"/>
    </source>
</evidence>
<proteinExistence type="predicted"/>